<evidence type="ECO:0000256" key="1">
    <source>
        <dbReference type="ARBA" id="ARBA00022801"/>
    </source>
</evidence>
<keyword evidence="1" id="KW-0378">Hydrolase</keyword>
<dbReference type="GO" id="GO:0016787">
    <property type="term" value="F:hydrolase activity"/>
    <property type="evidence" value="ECO:0007669"/>
    <property type="project" value="UniProtKB-KW"/>
</dbReference>
<name>A0A1F6B337_9BACT</name>
<dbReference type="NCBIfam" id="TIGR01076">
    <property type="entry name" value="sortase_fam"/>
    <property type="match status" value="1"/>
</dbReference>
<organism evidence="2 3">
    <name type="scientific">Candidatus Gottesmanbacteria bacterium RIFCSPLOWO2_01_FULL_46_9</name>
    <dbReference type="NCBI Taxonomy" id="1798394"/>
    <lineage>
        <taxon>Bacteria</taxon>
        <taxon>Candidatus Gottesmaniibacteriota</taxon>
    </lineage>
</organism>
<protein>
    <recommendedName>
        <fullName evidence="4">Sortase</fullName>
    </recommendedName>
</protein>
<gene>
    <name evidence="2" type="ORF">A3A63_00760</name>
</gene>
<evidence type="ECO:0000313" key="3">
    <source>
        <dbReference type="Proteomes" id="UP000176450"/>
    </source>
</evidence>
<dbReference type="AlphaFoldDB" id="A0A1F6B337"/>
<evidence type="ECO:0000313" key="2">
    <source>
        <dbReference type="EMBL" id="OGG31346.1"/>
    </source>
</evidence>
<dbReference type="InterPro" id="IPR005754">
    <property type="entry name" value="Sortase"/>
</dbReference>
<dbReference type="EMBL" id="MFJX01000014">
    <property type="protein sequence ID" value="OGG31346.1"/>
    <property type="molecule type" value="Genomic_DNA"/>
</dbReference>
<reference evidence="2 3" key="1">
    <citation type="journal article" date="2016" name="Nat. Commun.">
        <title>Thousands of microbial genomes shed light on interconnected biogeochemical processes in an aquifer system.</title>
        <authorList>
            <person name="Anantharaman K."/>
            <person name="Brown C.T."/>
            <person name="Hug L.A."/>
            <person name="Sharon I."/>
            <person name="Castelle C.J."/>
            <person name="Probst A.J."/>
            <person name="Thomas B.C."/>
            <person name="Singh A."/>
            <person name="Wilkins M.J."/>
            <person name="Karaoz U."/>
            <person name="Brodie E.L."/>
            <person name="Williams K.H."/>
            <person name="Hubbard S.S."/>
            <person name="Banfield J.F."/>
        </authorList>
    </citation>
    <scope>NUCLEOTIDE SEQUENCE [LARGE SCALE GENOMIC DNA]</scope>
</reference>
<dbReference type="Pfam" id="PF04203">
    <property type="entry name" value="Sortase"/>
    <property type="match status" value="1"/>
</dbReference>
<comment type="caution">
    <text evidence="2">The sequence shown here is derived from an EMBL/GenBank/DDBJ whole genome shotgun (WGS) entry which is preliminary data.</text>
</comment>
<proteinExistence type="predicted"/>
<sequence>MAAVFLAIFILWLLSVVLPVTLIEIRYQYRKVLSDVFHVSDLRGLISPQFRIDLRGFTSKYTNNGITIPGIFVDEPVVYNVDPNDERSYTDALRRGIAHASSTAFPGTGGLGYYFAHSSTPSFVRQFNAVFYLLDKVKLGDEVYIWHEGQRYDYHVYARQITSADDLSFLHRPYDTETIVLQTCWPPGTTAKRLLIFARRIAP</sequence>
<evidence type="ECO:0008006" key="4">
    <source>
        <dbReference type="Google" id="ProtNLM"/>
    </source>
</evidence>
<dbReference type="SUPFAM" id="SSF63817">
    <property type="entry name" value="Sortase"/>
    <property type="match status" value="1"/>
</dbReference>
<dbReference type="Gene3D" id="2.40.260.10">
    <property type="entry name" value="Sortase"/>
    <property type="match status" value="1"/>
</dbReference>
<dbReference type="Proteomes" id="UP000176450">
    <property type="component" value="Unassembled WGS sequence"/>
</dbReference>
<dbReference type="InterPro" id="IPR023365">
    <property type="entry name" value="Sortase_dom-sf"/>
</dbReference>
<accession>A0A1F6B337</accession>